<proteinExistence type="predicted"/>
<evidence type="ECO:0000256" key="1">
    <source>
        <dbReference type="SAM" id="Phobius"/>
    </source>
</evidence>
<accession>A0A5J4QL16</accession>
<organism evidence="2">
    <name type="scientific">termite gut metagenome</name>
    <dbReference type="NCBI Taxonomy" id="433724"/>
    <lineage>
        <taxon>unclassified sequences</taxon>
        <taxon>metagenomes</taxon>
        <taxon>organismal metagenomes</taxon>
    </lineage>
</organism>
<feature type="transmembrane region" description="Helical" evidence="1">
    <location>
        <begin position="29"/>
        <end position="45"/>
    </location>
</feature>
<keyword evidence="1" id="KW-0812">Transmembrane</keyword>
<dbReference type="EMBL" id="SNRY01003261">
    <property type="protein sequence ID" value="KAA6321620.1"/>
    <property type="molecule type" value="Genomic_DNA"/>
</dbReference>
<name>A0A5J4QL16_9ZZZZ</name>
<keyword evidence="1" id="KW-1133">Transmembrane helix</keyword>
<comment type="caution">
    <text evidence="2">The sequence shown here is derived from an EMBL/GenBank/DDBJ whole genome shotgun (WGS) entry which is preliminary data.</text>
</comment>
<sequence>MGGIYDSIEEKTNISNIEKKNKKSVEIPIRYKVFFLFIGIILFFYQRLSVRQAEKDIPSLIKEQSYQVYFVLGALIDDERDIYEEIMYYNTCY</sequence>
<protein>
    <submittedName>
        <fullName evidence="2">Uncharacterized protein</fullName>
    </submittedName>
</protein>
<gene>
    <name evidence="2" type="ORF">EZS27_028750</name>
</gene>
<keyword evidence="1" id="KW-0472">Membrane</keyword>
<dbReference type="AlphaFoldDB" id="A0A5J4QL16"/>
<reference evidence="2" key="1">
    <citation type="submission" date="2019-03" db="EMBL/GenBank/DDBJ databases">
        <title>Single cell metagenomics reveals metabolic interactions within the superorganism composed of flagellate Streblomastix strix and complex community of Bacteroidetes bacteria on its surface.</title>
        <authorList>
            <person name="Treitli S.C."/>
            <person name="Kolisko M."/>
            <person name="Husnik F."/>
            <person name="Keeling P."/>
            <person name="Hampl V."/>
        </authorList>
    </citation>
    <scope>NUCLEOTIDE SEQUENCE</scope>
    <source>
        <strain evidence="2">STM</strain>
    </source>
</reference>
<evidence type="ECO:0000313" key="2">
    <source>
        <dbReference type="EMBL" id="KAA6321620.1"/>
    </source>
</evidence>